<reference evidence="6" key="3">
    <citation type="submission" date="2025-09" db="UniProtKB">
        <authorList>
            <consortium name="Ensembl"/>
        </authorList>
    </citation>
    <scope>IDENTIFICATION</scope>
</reference>
<keyword evidence="3" id="KW-0131">Cell cycle</keyword>
<dbReference type="Ensembl" id="ENSDCDT00010065866.1">
    <property type="protein sequence ID" value="ENSDCDP00010055270.1"/>
    <property type="gene ID" value="ENSDCDG00010031750.1"/>
</dbReference>
<feature type="domain" description="Arginine vasopressin-induced protein 1/transcriptional and immune response regulator" evidence="5">
    <location>
        <begin position="2"/>
        <end position="64"/>
    </location>
</feature>
<dbReference type="Pfam" id="PF15063">
    <property type="entry name" value="TC1"/>
    <property type="match status" value="1"/>
</dbReference>
<reference evidence="6 7" key="1">
    <citation type="submission" date="2020-06" db="EMBL/GenBank/DDBJ databases">
        <authorList>
            <consortium name="Wellcome Sanger Institute Data Sharing"/>
        </authorList>
    </citation>
    <scope>NUCLEOTIDE SEQUENCE [LARGE SCALE GENOMIC DNA]</scope>
</reference>
<dbReference type="InterPro" id="IPR039579">
    <property type="entry name" value="AVPI1"/>
</dbReference>
<evidence type="ECO:0000256" key="3">
    <source>
        <dbReference type="ARBA" id="ARBA00023306"/>
    </source>
</evidence>
<protein>
    <recommendedName>
        <fullName evidence="2">Arginine vasopressin-induced protein 1</fullName>
    </recommendedName>
</protein>
<dbReference type="AlphaFoldDB" id="A0AAY4ECB1"/>
<comment type="function">
    <text evidence="1">May be involved in MAP kinase activation, epithelial sodium channel (ENaC) down-regulation and cell cycling.</text>
</comment>
<dbReference type="InterPro" id="IPR020282">
    <property type="entry name" value="Avpi1/C8orf4_dom"/>
</dbReference>
<evidence type="ECO:0000256" key="4">
    <source>
        <dbReference type="SAM" id="MobiDB-lite"/>
    </source>
</evidence>
<proteinExistence type="predicted"/>
<keyword evidence="7" id="KW-1185">Reference proteome</keyword>
<sequence>MSSSWLTSVSPLRRPVESRSRKSALHNIFQGVNLRQLRRLFHAAGEQDAEQHAKLVWGKGSQEASEADGENEDSLAEVESGLAQALVGLRVRARTRNGLRAEMRDGGSGTRLVKAFGHVR</sequence>
<evidence type="ECO:0000313" key="7">
    <source>
        <dbReference type="Proteomes" id="UP000694580"/>
    </source>
</evidence>
<feature type="compositionally biased region" description="Polar residues" evidence="4">
    <location>
        <begin position="1"/>
        <end position="10"/>
    </location>
</feature>
<feature type="region of interest" description="Disordered" evidence="4">
    <location>
        <begin position="1"/>
        <end position="20"/>
    </location>
</feature>
<reference evidence="6" key="2">
    <citation type="submission" date="2025-08" db="UniProtKB">
        <authorList>
            <consortium name="Ensembl"/>
        </authorList>
    </citation>
    <scope>IDENTIFICATION</scope>
</reference>
<dbReference type="PANTHER" id="PTHR14350">
    <property type="entry name" value="ARGININE VASOPRESSIN-INDUCED PROTEIN 1"/>
    <property type="match status" value="1"/>
</dbReference>
<dbReference type="Proteomes" id="UP000694580">
    <property type="component" value="Chromosome 3"/>
</dbReference>
<organism evidence="6 7">
    <name type="scientific">Denticeps clupeoides</name>
    <name type="common">denticle herring</name>
    <dbReference type="NCBI Taxonomy" id="299321"/>
    <lineage>
        <taxon>Eukaryota</taxon>
        <taxon>Metazoa</taxon>
        <taxon>Chordata</taxon>
        <taxon>Craniata</taxon>
        <taxon>Vertebrata</taxon>
        <taxon>Euteleostomi</taxon>
        <taxon>Actinopterygii</taxon>
        <taxon>Neopterygii</taxon>
        <taxon>Teleostei</taxon>
        <taxon>Clupei</taxon>
        <taxon>Clupeiformes</taxon>
        <taxon>Denticipitoidei</taxon>
        <taxon>Denticipitidae</taxon>
        <taxon>Denticeps</taxon>
    </lineage>
</organism>
<dbReference type="GeneTree" id="ENSGT01030000234958"/>
<evidence type="ECO:0000256" key="2">
    <source>
        <dbReference type="ARBA" id="ARBA00020697"/>
    </source>
</evidence>
<evidence type="ECO:0000313" key="6">
    <source>
        <dbReference type="Ensembl" id="ENSDCDP00010055270.1"/>
    </source>
</evidence>
<accession>A0AAY4ECB1</accession>
<evidence type="ECO:0000259" key="5">
    <source>
        <dbReference type="Pfam" id="PF15063"/>
    </source>
</evidence>
<name>A0AAY4ECB1_9TELE</name>
<evidence type="ECO:0000256" key="1">
    <source>
        <dbReference type="ARBA" id="ARBA00002403"/>
    </source>
</evidence>